<evidence type="ECO:0000313" key="3">
    <source>
        <dbReference type="EMBL" id="TWT57487.1"/>
    </source>
</evidence>
<reference evidence="3 4" key="1">
    <citation type="submission" date="2019-02" db="EMBL/GenBank/DDBJ databases">
        <title>Deep-cultivation of Planctomycetes and their phenomic and genomic characterization uncovers novel biology.</title>
        <authorList>
            <person name="Wiegand S."/>
            <person name="Jogler M."/>
            <person name="Boedeker C."/>
            <person name="Pinto D."/>
            <person name="Vollmers J."/>
            <person name="Rivas-Marin E."/>
            <person name="Kohn T."/>
            <person name="Peeters S.H."/>
            <person name="Heuer A."/>
            <person name="Rast P."/>
            <person name="Oberbeckmann S."/>
            <person name="Bunk B."/>
            <person name="Jeske O."/>
            <person name="Meyerdierks A."/>
            <person name="Storesund J.E."/>
            <person name="Kallscheuer N."/>
            <person name="Luecker S."/>
            <person name="Lage O.M."/>
            <person name="Pohl T."/>
            <person name="Merkel B.J."/>
            <person name="Hornburger P."/>
            <person name="Mueller R.-W."/>
            <person name="Bruemmer F."/>
            <person name="Labrenz M."/>
            <person name="Spormann A.M."/>
            <person name="Op Den Camp H."/>
            <person name="Overmann J."/>
            <person name="Amann R."/>
            <person name="Jetten M.S.M."/>
            <person name="Mascher T."/>
            <person name="Medema M.H."/>
            <person name="Devos D.P."/>
            <person name="Kaster A.-K."/>
            <person name="Ovreas L."/>
            <person name="Rohde M."/>
            <person name="Galperin M.Y."/>
            <person name="Jogler C."/>
        </authorList>
    </citation>
    <scope>NUCLEOTIDE SEQUENCE [LARGE SCALE GENOMIC DNA]</scope>
    <source>
        <strain evidence="3 4">KOR42</strain>
    </source>
</reference>
<evidence type="ECO:0000313" key="4">
    <source>
        <dbReference type="Proteomes" id="UP000317243"/>
    </source>
</evidence>
<keyword evidence="3" id="KW-0413">Isomerase</keyword>
<gene>
    <name evidence="3" type="primary">rfbE_2</name>
    <name evidence="3" type="ORF">KOR42_08480</name>
</gene>
<dbReference type="Gene3D" id="3.40.50.720">
    <property type="entry name" value="NAD(P)-binding Rossmann-like Domain"/>
    <property type="match status" value="1"/>
</dbReference>
<comment type="similarity">
    <text evidence="1">Belongs to the NAD(P)-dependent epimerase/dehydratase family.</text>
</comment>
<dbReference type="SUPFAM" id="SSF51735">
    <property type="entry name" value="NAD(P)-binding Rossmann-fold domains"/>
    <property type="match status" value="1"/>
</dbReference>
<dbReference type="EMBL" id="SIHI01000001">
    <property type="protein sequence ID" value="TWT57487.1"/>
    <property type="molecule type" value="Genomic_DNA"/>
</dbReference>
<accession>A0A5C5X329</accession>
<dbReference type="InterPro" id="IPR036291">
    <property type="entry name" value="NAD(P)-bd_dom_sf"/>
</dbReference>
<proteinExistence type="inferred from homology"/>
<protein>
    <submittedName>
        <fullName evidence="3">CDP-paratose 2-epimerase</fullName>
        <ecNumber evidence="3">5.1.3.10</ecNumber>
    </submittedName>
</protein>
<dbReference type="EC" id="5.1.3.10" evidence="3"/>
<evidence type="ECO:0000256" key="1">
    <source>
        <dbReference type="ARBA" id="ARBA00007637"/>
    </source>
</evidence>
<dbReference type="Proteomes" id="UP000317243">
    <property type="component" value="Unassembled WGS sequence"/>
</dbReference>
<dbReference type="GO" id="GO:0047732">
    <property type="term" value="F:CDP-abequose epimerase activity"/>
    <property type="evidence" value="ECO:0007669"/>
    <property type="project" value="UniProtKB-EC"/>
</dbReference>
<organism evidence="3 4">
    <name type="scientific">Thalassoglobus neptunius</name>
    <dbReference type="NCBI Taxonomy" id="1938619"/>
    <lineage>
        <taxon>Bacteria</taxon>
        <taxon>Pseudomonadati</taxon>
        <taxon>Planctomycetota</taxon>
        <taxon>Planctomycetia</taxon>
        <taxon>Planctomycetales</taxon>
        <taxon>Planctomycetaceae</taxon>
        <taxon>Thalassoglobus</taxon>
    </lineage>
</organism>
<keyword evidence="4" id="KW-1185">Reference proteome</keyword>
<sequence>MTGAAGLIGAEACRQFSNAGFQIVGIDNDLRAHFFGPGSSTTPQMQGLKEEISDLVHHPIDIRDRDNVDAVFSEYSSDISVVIHTAGQPSHDWAASDPFTDFNVNAGGTLNLLEATRSRCPEACFLFTSTNKVYGDCPNSLPLVEEETRWELESSHPYFEHGIDESMPIDQTTHSLFGCSKAAADLLVQEYGRYFGMKTAVFRGGCLTGPGHSGAQLHGFLSYLTKCAVQKIPYRIFGYQGKQVRDNIHAYDFVRMLLCCASDPVQGGVFNAGGGRFSHCSILEAIGIIESLRGEQMEFAFEETPRRGDHQWYLSDTRRFSERYPEWSMTRNLQSILEELIQAHEAAIRT</sequence>
<feature type="domain" description="NAD-dependent epimerase/dehydratase" evidence="2">
    <location>
        <begin position="1"/>
        <end position="273"/>
    </location>
</feature>
<dbReference type="AlphaFoldDB" id="A0A5C5X329"/>
<comment type="caution">
    <text evidence="3">The sequence shown here is derived from an EMBL/GenBank/DDBJ whole genome shotgun (WGS) entry which is preliminary data.</text>
</comment>
<dbReference type="PANTHER" id="PTHR43000">
    <property type="entry name" value="DTDP-D-GLUCOSE 4,6-DEHYDRATASE-RELATED"/>
    <property type="match status" value="1"/>
</dbReference>
<dbReference type="InterPro" id="IPR001509">
    <property type="entry name" value="Epimerase_deHydtase"/>
</dbReference>
<dbReference type="Pfam" id="PF01370">
    <property type="entry name" value="Epimerase"/>
    <property type="match status" value="1"/>
</dbReference>
<evidence type="ECO:0000259" key="2">
    <source>
        <dbReference type="Pfam" id="PF01370"/>
    </source>
</evidence>
<name>A0A5C5X329_9PLAN</name>